<dbReference type="PROSITE" id="PS51450">
    <property type="entry name" value="LRR"/>
    <property type="match status" value="3"/>
</dbReference>
<feature type="compositionally biased region" description="Basic and acidic residues" evidence="3">
    <location>
        <begin position="466"/>
        <end position="475"/>
    </location>
</feature>
<feature type="compositionally biased region" description="Polar residues" evidence="3">
    <location>
        <begin position="565"/>
        <end position="586"/>
    </location>
</feature>
<accession>A0A1Y2BCM5</accession>
<dbReference type="STRING" id="71784.A0A1Y2BCM5"/>
<gene>
    <name evidence="4" type="ORF">BCR39DRAFT_523772</name>
</gene>
<feature type="compositionally biased region" description="Basic and acidic residues" evidence="3">
    <location>
        <begin position="636"/>
        <end position="648"/>
    </location>
</feature>
<evidence type="ECO:0000256" key="2">
    <source>
        <dbReference type="ARBA" id="ARBA00022737"/>
    </source>
</evidence>
<name>A0A1Y2BCM5_9TREE</name>
<feature type="compositionally biased region" description="Acidic residues" evidence="3">
    <location>
        <begin position="845"/>
        <end position="860"/>
    </location>
</feature>
<feature type="compositionally biased region" description="Polar residues" evidence="3">
    <location>
        <begin position="240"/>
        <end position="260"/>
    </location>
</feature>
<dbReference type="SMART" id="SM00365">
    <property type="entry name" value="LRR_SD22"/>
    <property type="match status" value="5"/>
</dbReference>
<dbReference type="SMART" id="SM00369">
    <property type="entry name" value="LRR_TYP"/>
    <property type="match status" value="6"/>
</dbReference>
<evidence type="ECO:0000256" key="1">
    <source>
        <dbReference type="ARBA" id="ARBA00022614"/>
    </source>
</evidence>
<keyword evidence="5" id="KW-1185">Reference proteome</keyword>
<keyword evidence="1" id="KW-0433">Leucine-rich repeat</keyword>
<feature type="region of interest" description="Disordered" evidence="3">
    <location>
        <begin position="1"/>
        <end position="37"/>
    </location>
</feature>
<evidence type="ECO:0000256" key="3">
    <source>
        <dbReference type="SAM" id="MobiDB-lite"/>
    </source>
</evidence>
<feature type="compositionally biased region" description="Low complexity" evidence="3">
    <location>
        <begin position="200"/>
        <end position="221"/>
    </location>
</feature>
<feature type="compositionally biased region" description="Polar residues" evidence="3">
    <location>
        <begin position="479"/>
        <end position="490"/>
    </location>
</feature>
<feature type="compositionally biased region" description="Polar residues" evidence="3">
    <location>
        <begin position="607"/>
        <end position="616"/>
    </location>
</feature>
<feature type="compositionally biased region" description="Polar residues" evidence="3">
    <location>
        <begin position="157"/>
        <end position="173"/>
    </location>
</feature>
<feature type="compositionally biased region" description="Polar residues" evidence="3">
    <location>
        <begin position="301"/>
        <end position="313"/>
    </location>
</feature>
<evidence type="ECO:0000313" key="5">
    <source>
        <dbReference type="Proteomes" id="UP000193986"/>
    </source>
</evidence>
<evidence type="ECO:0000313" key="4">
    <source>
        <dbReference type="EMBL" id="ORY32290.1"/>
    </source>
</evidence>
<dbReference type="InterPro" id="IPR025875">
    <property type="entry name" value="Leu-rich_rpt_4"/>
</dbReference>
<feature type="region of interest" description="Disordered" evidence="3">
    <location>
        <begin position="88"/>
        <end position="315"/>
    </location>
</feature>
<dbReference type="InterPro" id="IPR052574">
    <property type="entry name" value="CDIRP"/>
</dbReference>
<feature type="region of interest" description="Disordered" evidence="3">
    <location>
        <begin position="982"/>
        <end position="1018"/>
    </location>
</feature>
<dbReference type="PANTHER" id="PTHR47566:SF1">
    <property type="entry name" value="PROTEIN NUD1"/>
    <property type="match status" value="1"/>
</dbReference>
<dbReference type="InParanoid" id="A0A1Y2BCM5"/>
<dbReference type="Proteomes" id="UP000193986">
    <property type="component" value="Unassembled WGS sequence"/>
</dbReference>
<feature type="compositionally biased region" description="Polar residues" evidence="3">
    <location>
        <begin position="541"/>
        <end position="550"/>
    </location>
</feature>
<feature type="compositionally biased region" description="Basic and acidic residues" evidence="3">
    <location>
        <begin position="530"/>
        <end position="539"/>
    </location>
</feature>
<reference evidence="4 5" key="1">
    <citation type="submission" date="2016-07" db="EMBL/GenBank/DDBJ databases">
        <title>Pervasive Adenine N6-methylation of Active Genes in Fungi.</title>
        <authorList>
            <consortium name="DOE Joint Genome Institute"/>
            <person name="Mondo S.J."/>
            <person name="Dannebaum R.O."/>
            <person name="Kuo R.C."/>
            <person name="Labutti K."/>
            <person name="Haridas S."/>
            <person name="Kuo A."/>
            <person name="Salamov A."/>
            <person name="Ahrendt S.R."/>
            <person name="Lipzen A."/>
            <person name="Sullivan W."/>
            <person name="Andreopoulos W.B."/>
            <person name="Clum A."/>
            <person name="Lindquist E."/>
            <person name="Daum C."/>
            <person name="Ramamoorthy G.K."/>
            <person name="Gryganskyi A."/>
            <person name="Culley D."/>
            <person name="Magnuson J.K."/>
            <person name="James T.Y."/>
            <person name="O'Malley M.A."/>
            <person name="Stajich J.E."/>
            <person name="Spatafora J.W."/>
            <person name="Visel A."/>
            <person name="Grigoriev I.V."/>
        </authorList>
    </citation>
    <scope>NUCLEOTIDE SEQUENCE [LARGE SCALE GENOMIC DNA]</scope>
    <source>
        <strain evidence="4 5">68-887.2</strain>
    </source>
</reference>
<dbReference type="InterPro" id="IPR003591">
    <property type="entry name" value="Leu-rich_rpt_typical-subtyp"/>
</dbReference>
<proteinExistence type="predicted"/>
<feature type="compositionally biased region" description="Basic and acidic residues" evidence="3">
    <location>
        <begin position="411"/>
        <end position="427"/>
    </location>
</feature>
<feature type="region of interest" description="Disordered" evidence="3">
    <location>
        <begin position="785"/>
        <end position="936"/>
    </location>
</feature>
<dbReference type="OrthoDB" id="7451790at2759"/>
<dbReference type="Pfam" id="PF13855">
    <property type="entry name" value="LRR_8"/>
    <property type="match status" value="1"/>
</dbReference>
<feature type="compositionally biased region" description="Polar residues" evidence="3">
    <location>
        <begin position="445"/>
        <end position="463"/>
    </location>
</feature>
<feature type="compositionally biased region" description="Polar residues" evidence="3">
    <location>
        <begin position="88"/>
        <end position="99"/>
    </location>
</feature>
<sequence>MSTPAWQTDDLVEEWVESSPSPRQEPSPLPTEAVPKLDYDSVRAKRGSLRALGHAAARALPPSRSASAARIISGHGEGLSLTESVNGVNQANNMSSPPSSDGEAVKKDGGVGTFVVKDGVEDDRGAGLANRGKKGKDMFGPTPLEKMFQPPSPPTNTPVAQPTQQDMTVSTTPTQPPRIASEETRRVSHPYAPANPSRLSKSVTPSSDGSSSFSAPASTHSTHSEHAADHVANGDANAVSPLQQNREFSFSYPTPRQLSMDNVHGGTRSTAKPASDQESFNAMADVEASQSTIHNPRRTRSNPLSSHGGSSKTPLKLFRSTYDTYTRQHLSALADSFALEPQPGGTDLRDWSPDASDSPGFTSSSHSRSSRELTETDESQRRSSKRMRMSPRSPPRAPRSDGVEVASHRLRGMDIGETSRDDQRYDEGPTIEYPTLPPTPPLEGGQTNRATHRSNPSTTSSSYLRAAEELMERIRARSVSLTPSESSSNPPGRKLSEIEEQSEAATHSEWERFGDNAPGAKHAQSSYMRNAEELMERIQARSVSLTNSDSPSPPHRGLSEIGEQSEASSPTREGTETRPQQSQPAQSRYILAAEELMDRIRAREVSLTASETSNTGRYALSEIEKQPNDGTNSAWRRTEHETKSDKRRNGTSPRRMLRRLSASEEVKRVFDGGESEGPSPTSPTYGTGVGPRPPSAEGGQGSVPSEEVADDLGRFISATTFPTSTTISTSFVKHAGPRHRPVGKAMKVIRPDEVEGIMSERVGRMRYDKTTMRWVRESSLGKVDEVGEEATRGSGSGGSEDVFAGMESWGVEPPIHVEQDGSSSEDEQSERVANTTHIAPVIDDLSSESDSDTESIEAEDPPSPPARPLPVHANSAPAVMTPMPAPAPPRPIRSALRNGAGSLTPGIKKKMGWHESVTPAGGSSGRRSVSFSDGKKNGKILGVDKVREGDLFDEKSAGESSRSWAVSTRTKRIQGVLEEMEELSLEDATPSKPPRPTPDNPDLTLHSANTSRTEEGDSTVRLAGPSFRHYHGAKTYDQTFLTECSFGVAHDRLVQLITDVYGAEPWWEGLTSLDLHGKGVEGLQRLSEFLPALDEVWLSDNKISYLSGIPSGVRTLHVASNRLTSLTSVAHLANLQYLDVSNNKLDSLAQLSCLKHLRELCADRNQITELDGVLEMDCLIKLSVAGNKIDRVDLARARWAKLEALDLSKNRISSLTGLERLTNLNSLDIGSNRLTELRPSRPVTPIRTLRLSDNDLDRFDISFFPKVRTLYADGNRLHGLERSDGTGGRRLESLSLRNQRVESFKLTLKDLENVKRLYISGNTLSSSFFPSVPLYALIYLEAAACKLSAWPSDFTSRLPNLKILNVNYNFLADLDGVRGLRGLRKLTVVGNRLGGSGPGAVAGLHGLTSLEEIDLRMNPSTLGFYLPLLLPVSSTRASDLLDPSPRKTPTPFNMTAATILPPGHTSSSSAPSEWQDLDAHFRRNLPDEWYAKRMVYRGLLMRAVGNRLRVLDGIEVGVGERKKAERLLDIAGKRVMG</sequence>
<feature type="compositionally biased region" description="Basic and acidic residues" evidence="3">
    <location>
        <begin position="369"/>
        <end position="381"/>
    </location>
</feature>
<dbReference type="InterPro" id="IPR032675">
    <property type="entry name" value="LRR_dom_sf"/>
</dbReference>
<feature type="compositionally biased region" description="Basic and acidic residues" evidence="3">
    <location>
        <begin position="661"/>
        <end position="671"/>
    </location>
</feature>
<dbReference type="Gene3D" id="3.80.10.10">
    <property type="entry name" value="Ribonuclease Inhibitor"/>
    <property type="match status" value="2"/>
</dbReference>
<feature type="compositionally biased region" description="Polar residues" evidence="3">
    <location>
        <begin position="267"/>
        <end position="280"/>
    </location>
</feature>
<dbReference type="GO" id="GO:0035591">
    <property type="term" value="F:signaling adaptor activity"/>
    <property type="evidence" value="ECO:0007669"/>
    <property type="project" value="TreeGrafter"/>
</dbReference>
<protein>
    <submittedName>
        <fullName evidence="4">Uncharacterized protein</fullName>
    </submittedName>
</protein>
<dbReference type="SUPFAM" id="SSF52058">
    <property type="entry name" value="L domain-like"/>
    <property type="match status" value="1"/>
</dbReference>
<comment type="caution">
    <text evidence="4">The sequence shown here is derived from an EMBL/GenBank/DDBJ whole genome shotgun (WGS) entry which is preliminary data.</text>
</comment>
<feature type="region of interest" description="Disordered" evidence="3">
    <location>
        <begin position="605"/>
        <end position="707"/>
    </location>
</feature>
<dbReference type="SMART" id="SM00364">
    <property type="entry name" value="LRR_BAC"/>
    <property type="match status" value="5"/>
</dbReference>
<dbReference type="EMBL" id="MCFC01000010">
    <property type="protein sequence ID" value="ORY32290.1"/>
    <property type="molecule type" value="Genomic_DNA"/>
</dbReference>
<feature type="region of interest" description="Disordered" evidence="3">
    <location>
        <begin position="338"/>
        <end position="588"/>
    </location>
</feature>
<dbReference type="PANTHER" id="PTHR47566">
    <property type="match status" value="1"/>
</dbReference>
<organism evidence="4 5">
    <name type="scientific">Naematelia encephala</name>
    <dbReference type="NCBI Taxonomy" id="71784"/>
    <lineage>
        <taxon>Eukaryota</taxon>
        <taxon>Fungi</taxon>
        <taxon>Dikarya</taxon>
        <taxon>Basidiomycota</taxon>
        <taxon>Agaricomycotina</taxon>
        <taxon>Tremellomycetes</taxon>
        <taxon>Tremellales</taxon>
        <taxon>Naemateliaceae</taxon>
        <taxon>Naematelia</taxon>
    </lineage>
</organism>
<dbReference type="Pfam" id="PF12799">
    <property type="entry name" value="LRR_4"/>
    <property type="match status" value="1"/>
</dbReference>
<keyword evidence="2" id="KW-0677">Repeat</keyword>
<dbReference type="InterPro" id="IPR001611">
    <property type="entry name" value="Leu-rich_rpt"/>
</dbReference>